<dbReference type="EMBL" id="CACVKT020007579">
    <property type="protein sequence ID" value="CAC5408637.1"/>
    <property type="molecule type" value="Genomic_DNA"/>
</dbReference>
<keyword evidence="2" id="KW-1185">Reference proteome</keyword>
<dbReference type="OrthoDB" id="6144656at2759"/>
<reference evidence="1 2" key="1">
    <citation type="submission" date="2020-06" db="EMBL/GenBank/DDBJ databases">
        <authorList>
            <person name="Li R."/>
            <person name="Bekaert M."/>
        </authorList>
    </citation>
    <scope>NUCLEOTIDE SEQUENCE [LARGE SCALE GENOMIC DNA]</scope>
    <source>
        <strain evidence="2">wild</strain>
    </source>
</reference>
<name>A0A6J8DLN2_MYTCO</name>
<protein>
    <submittedName>
        <fullName evidence="1">Uncharacterized protein</fullName>
    </submittedName>
</protein>
<gene>
    <name evidence="1" type="ORF">MCOR_42006</name>
</gene>
<dbReference type="AlphaFoldDB" id="A0A6J8DLN2"/>
<accession>A0A6J8DLN2</accession>
<evidence type="ECO:0000313" key="2">
    <source>
        <dbReference type="Proteomes" id="UP000507470"/>
    </source>
</evidence>
<organism evidence="1 2">
    <name type="scientific">Mytilus coruscus</name>
    <name type="common">Sea mussel</name>
    <dbReference type="NCBI Taxonomy" id="42192"/>
    <lineage>
        <taxon>Eukaryota</taxon>
        <taxon>Metazoa</taxon>
        <taxon>Spiralia</taxon>
        <taxon>Lophotrochozoa</taxon>
        <taxon>Mollusca</taxon>
        <taxon>Bivalvia</taxon>
        <taxon>Autobranchia</taxon>
        <taxon>Pteriomorphia</taxon>
        <taxon>Mytilida</taxon>
        <taxon>Mytiloidea</taxon>
        <taxon>Mytilidae</taxon>
        <taxon>Mytilinae</taxon>
        <taxon>Mytilus</taxon>
    </lineage>
</organism>
<dbReference type="Proteomes" id="UP000507470">
    <property type="component" value="Unassembled WGS sequence"/>
</dbReference>
<dbReference type="InterPro" id="IPR029063">
    <property type="entry name" value="SAM-dependent_MTases_sf"/>
</dbReference>
<evidence type="ECO:0000313" key="1">
    <source>
        <dbReference type="EMBL" id="CAC5408637.1"/>
    </source>
</evidence>
<dbReference type="Gene3D" id="3.40.50.150">
    <property type="entry name" value="Vaccinia Virus protein VP39"/>
    <property type="match status" value="1"/>
</dbReference>
<dbReference type="CDD" id="cd02440">
    <property type="entry name" value="AdoMet_MTases"/>
    <property type="match status" value="1"/>
</dbReference>
<proteinExistence type="predicted"/>
<sequence length="229" mass="26194">MDKDVGTDNLELHEEVSEYDLMLFPTQDLVKYETKIVVCEAVDFRLQYHFNERLKEILMGKVTSDTSVKIYDEWGQNGYDQSVLAQAYIGPEVTAKTIASLYDKSERDKIESLDIGAGTGLVGEQLRKFGFSKIDALEPASGMLGSARNKNLYRNYYNHYLKKDTLIEANGGNIVLTMKKQYDVPGYSESMRSLIKHFENSGKWEKKLESQFPNYFEDAIGVTYVFKLL</sequence>
<dbReference type="SUPFAM" id="SSF53335">
    <property type="entry name" value="S-adenosyl-L-methionine-dependent methyltransferases"/>
    <property type="match status" value="1"/>
</dbReference>